<gene>
    <name evidence="10" type="ORF">BEU03_02330</name>
</gene>
<keyword evidence="4" id="KW-0378">Hydrolase</keyword>
<evidence type="ECO:0000313" key="11">
    <source>
        <dbReference type="Proteomes" id="UP000183403"/>
    </source>
</evidence>
<feature type="transmembrane region" description="Helical" evidence="8">
    <location>
        <begin position="88"/>
        <end position="108"/>
    </location>
</feature>
<keyword evidence="3 8" id="KW-0812">Transmembrane</keyword>
<evidence type="ECO:0000313" key="10">
    <source>
        <dbReference type="EMBL" id="OIR12560.1"/>
    </source>
</evidence>
<evidence type="ECO:0000256" key="6">
    <source>
        <dbReference type="ARBA" id="ARBA00022989"/>
    </source>
</evidence>
<keyword evidence="6 8" id="KW-1133">Transmembrane helix</keyword>
<feature type="transmembrane region" description="Helical" evidence="8">
    <location>
        <begin position="330"/>
        <end position="346"/>
    </location>
</feature>
<dbReference type="AlphaFoldDB" id="A0A1J5T8J0"/>
<dbReference type="GO" id="GO:0006508">
    <property type="term" value="P:proteolysis"/>
    <property type="evidence" value="ECO:0007669"/>
    <property type="project" value="UniProtKB-KW"/>
</dbReference>
<feature type="transmembrane region" description="Helical" evidence="8">
    <location>
        <begin position="306"/>
        <end position="324"/>
    </location>
</feature>
<dbReference type="InterPro" id="IPR044838">
    <property type="entry name" value="EGY1-like"/>
</dbReference>
<dbReference type="PANTHER" id="PTHR31412:SF0">
    <property type="entry name" value="ZINC METALLOPROTEASE EGY1, CHLOROPLASTIC-RELATED"/>
    <property type="match status" value="1"/>
</dbReference>
<feature type="domain" description="Peptidase M50" evidence="9">
    <location>
        <begin position="138"/>
        <end position="308"/>
    </location>
</feature>
<comment type="subcellular location">
    <subcellularLocation>
        <location evidence="1">Membrane</location>
        <topology evidence="1">Multi-pass membrane protein</topology>
    </subcellularLocation>
</comment>
<feature type="transmembrane region" description="Helical" evidence="8">
    <location>
        <begin position="120"/>
        <end position="147"/>
    </location>
</feature>
<protein>
    <recommendedName>
        <fullName evidence="9">Peptidase M50 domain-containing protein</fullName>
    </recommendedName>
</protein>
<keyword evidence="5" id="KW-0809">Transit peptide</keyword>
<evidence type="ECO:0000256" key="3">
    <source>
        <dbReference type="ARBA" id="ARBA00022692"/>
    </source>
</evidence>
<proteinExistence type="predicted"/>
<feature type="transmembrane region" description="Helical" evidence="8">
    <location>
        <begin position="358"/>
        <end position="376"/>
    </location>
</feature>
<keyword evidence="7 8" id="KW-0472">Membrane</keyword>
<sequence>MSKSIQKFIEGIGWKVEDSKWDGNAHLFFVKEPDNLEEKFEELRLALKVATTFGAGRLFPMLRQTGNELILVILPQPSFDYYENRINLYLLLATFFTTTWAGSMWWASYADSSIIDMSWWWLRILVSPQIFFMGFLTFSLPLMLILGAHEMGHYYYAKKHNLDASLPFFLPMPPMIFPFGTMGAFISIREPIPNRKALLDVGASGPIAGLLIAIPVTLLGFWLTELYAVSVPVDSGDSLFLGSSFFFELLFSISENLNPSSGDYLSHPVVLAGWTGFFVTALNLMPAGQLDGGHIARSLLGPKANILSFVVIISLVFMTFYGIPGFGPPYMGWAIYALLIYFLGTYHPPPSEELSPLGSSRIIVGLITGLILFTTFTPSPIFTVDSPFSLDIDSDDNEFYQYSGETNTTSIRILNNGQEEGWENLSLSFDDDIENVTFSLSVNFVNTSSNQLINDTSENFVKYVFYDAETNSTLLNLSSGDSVNLTLLVTTQDNSTFEDTSFVLNIKSRTEDVYTSTFHLYNRDKQ</sequence>
<evidence type="ECO:0000256" key="7">
    <source>
        <dbReference type="ARBA" id="ARBA00023136"/>
    </source>
</evidence>
<evidence type="ECO:0000256" key="2">
    <source>
        <dbReference type="ARBA" id="ARBA00022670"/>
    </source>
</evidence>
<evidence type="ECO:0000256" key="5">
    <source>
        <dbReference type="ARBA" id="ARBA00022946"/>
    </source>
</evidence>
<dbReference type="Proteomes" id="UP000183403">
    <property type="component" value="Unassembled WGS sequence"/>
</dbReference>
<name>A0A1J5T8J0_9ARCH</name>
<comment type="caution">
    <text evidence="10">The sequence shown here is derived from an EMBL/GenBank/DDBJ whole genome shotgun (WGS) entry which is preliminary data.</text>
</comment>
<dbReference type="PANTHER" id="PTHR31412">
    <property type="entry name" value="ZINC METALLOPROTEASE EGY1"/>
    <property type="match status" value="1"/>
</dbReference>
<dbReference type="GO" id="GO:0008233">
    <property type="term" value="F:peptidase activity"/>
    <property type="evidence" value="ECO:0007669"/>
    <property type="project" value="UniProtKB-KW"/>
</dbReference>
<evidence type="ECO:0000259" key="9">
    <source>
        <dbReference type="Pfam" id="PF02163"/>
    </source>
</evidence>
<evidence type="ECO:0000256" key="4">
    <source>
        <dbReference type="ARBA" id="ARBA00022801"/>
    </source>
</evidence>
<feature type="transmembrane region" description="Helical" evidence="8">
    <location>
        <begin position="208"/>
        <end position="229"/>
    </location>
</feature>
<feature type="transmembrane region" description="Helical" evidence="8">
    <location>
        <begin position="168"/>
        <end position="188"/>
    </location>
</feature>
<accession>A0A1J5T8J0</accession>
<dbReference type="GO" id="GO:0016020">
    <property type="term" value="C:membrane"/>
    <property type="evidence" value="ECO:0007669"/>
    <property type="project" value="UniProtKB-SubCell"/>
</dbReference>
<keyword evidence="2" id="KW-0645">Protease</keyword>
<evidence type="ECO:0000256" key="1">
    <source>
        <dbReference type="ARBA" id="ARBA00004141"/>
    </source>
</evidence>
<evidence type="ECO:0000256" key="8">
    <source>
        <dbReference type="SAM" id="Phobius"/>
    </source>
</evidence>
<dbReference type="CDD" id="cd06160">
    <property type="entry name" value="S2P-M50_like_2"/>
    <property type="match status" value="1"/>
</dbReference>
<dbReference type="EMBL" id="MIYV01000013">
    <property type="protein sequence ID" value="OIR12560.1"/>
    <property type="molecule type" value="Genomic_DNA"/>
</dbReference>
<reference evidence="10 11" key="1">
    <citation type="submission" date="2016-08" db="EMBL/GenBank/DDBJ databases">
        <title>New Insights into Marine Group III Euryarchaeota, from dark to light.</title>
        <authorList>
            <person name="Haro-Moreno J.M."/>
            <person name="Rodriguez-Valera F."/>
            <person name="Lopez-Garcia P."/>
            <person name="Moreira D."/>
            <person name="Martin-Cuadrado A.B."/>
        </authorList>
    </citation>
    <scope>NUCLEOTIDE SEQUENCE [LARGE SCALE GENOMIC DNA]</scope>
    <source>
        <strain evidence="10">CG-Epi6</strain>
    </source>
</reference>
<dbReference type="Pfam" id="PF02163">
    <property type="entry name" value="Peptidase_M50"/>
    <property type="match status" value="1"/>
</dbReference>
<organism evidence="10 11">
    <name type="scientific">Marine Group III euryarchaeote CG-Epi6</name>
    <dbReference type="NCBI Taxonomy" id="1889000"/>
    <lineage>
        <taxon>Archaea</taxon>
        <taxon>Methanobacteriati</taxon>
        <taxon>Thermoplasmatota</taxon>
        <taxon>Thermoplasmata</taxon>
        <taxon>Candidatus Thermoprofundales</taxon>
    </lineage>
</organism>
<dbReference type="InterPro" id="IPR008915">
    <property type="entry name" value="Peptidase_M50"/>
</dbReference>